<reference evidence="4" key="1">
    <citation type="submission" date="2023-10" db="EMBL/GenBank/DDBJ databases">
        <title>Genome assembly of Pristionchus species.</title>
        <authorList>
            <person name="Yoshida K."/>
            <person name="Sommer R.J."/>
        </authorList>
    </citation>
    <scope>NUCLEOTIDE SEQUENCE</scope>
    <source>
        <strain evidence="4">RS5133</strain>
    </source>
</reference>
<dbReference type="PROSITE" id="PS01180">
    <property type="entry name" value="CUB"/>
    <property type="match status" value="1"/>
</dbReference>
<keyword evidence="1" id="KW-1015">Disulfide bond</keyword>
<evidence type="ECO:0000259" key="3">
    <source>
        <dbReference type="PROSITE" id="PS01180"/>
    </source>
</evidence>
<sequence length="67" mass="7545">MIHHAHNGIDCVWGVEAPIGYVVEFQLDEVRVPVIPGTVCSADFVEIKFREDLRLTGARFCHFGMSK</sequence>
<accession>A0AAV5W8D9</accession>
<evidence type="ECO:0000313" key="5">
    <source>
        <dbReference type="Proteomes" id="UP001432322"/>
    </source>
</evidence>
<evidence type="ECO:0000256" key="1">
    <source>
        <dbReference type="ARBA" id="ARBA00023157"/>
    </source>
</evidence>
<dbReference type="EMBL" id="BTSY01000005">
    <property type="protein sequence ID" value="GMT28087.1"/>
    <property type="molecule type" value="Genomic_DNA"/>
</dbReference>
<feature type="non-terminal residue" evidence="4">
    <location>
        <position position="67"/>
    </location>
</feature>
<evidence type="ECO:0000256" key="2">
    <source>
        <dbReference type="PROSITE-ProRule" id="PRU00059"/>
    </source>
</evidence>
<gene>
    <name evidence="4" type="ORF">PFISCL1PPCAC_19384</name>
</gene>
<dbReference type="AlphaFoldDB" id="A0AAV5W8D9"/>
<dbReference type="InterPro" id="IPR035914">
    <property type="entry name" value="Sperma_CUB_dom_sf"/>
</dbReference>
<protein>
    <recommendedName>
        <fullName evidence="3">CUB domain-containing protein</fullName>
    </recommendedName>
</protein>
<comment type="caution">
    <text evidence="4">The sequence shown here is derived from an EMBL/GenBank/DDBJ whole genome shotgun (WGS) entry which is preliminary data.</text>
</comment>
<organism evidence="4 5">
    <name type="scientific">Pristionchus fissidentatus</name>
    <dbReference type="NCBI Taxonomy" id="1538716"/>
    <lineage>
        <taxon>Eukaryota</taxon>
        <taxon>Metazoa</taxon>
        <taxon>Ecdysozoa</taxon>
        <taxon>Nematoda</taxon>
        <taxon>Chromadorea</taxon>
        <taxon>Rhabditida</taxon>
        <taxon>Rhabditina</taxon>
        <taxon>Diplogasteromorpha</taxon>
        <taxon>Diplogasteroidea</taxon>
        <taxon>Neodiplogasteridae</taxon>
        <taxon>Pristionchus</taxon>
    </lineage>
</organism>
<dbReference type="Proteomes" id="UP001432322">
    <property type="component" value="Unassembled WGS sequence"/>
</dbReference>
<comment type="caution">
    <text evidence="2">Lacks conserved residue(s) required for the propagation of feature annotation.</text>
</comment>
<keyword evidence="5" id="KW-1185">Reference proteome</keyword>
<dbReference type="SUPFAM" id="SSF49854">
    <property type="entry name" value="Spermadhesin, CUB domain"/>
    <property type="match status" value="1"/>
</dbReference>
<dbReference type="InterPro" id="IPR000859">
    <property type="entry name" value="CUB_dom"/>
</dbReference>
<feature type="domain" description="CUB" evidence="3">
    <location>
        <begin position="1"/>
        <end position="67"/>
    </location>
</feature>
<evidence type="ECO:0000313" key="4">
    <source>
        <dbReference type="EMBL" id="GMT28087.1"/>
    </source>
</evidence>
<proteinExistence type="predicted"/>
<name>A0AAV5W8D9_9BILA</name>